<dbReference type="CDD" id="cd05403">
    <property type="entry name" value="NT_KNTase_like"/>
    <property type="match status" value="1"/>
</dbReference>
<dbReference type="InterPro" id="IPR043519">
    <property type="entry name" value="NT_sf"/>
</dbReference>
<reference evidence="3" key="1">
    <citation type="journal article" date="2020" name="bioRxiv">
        <title>A rank-normalized archaeal taxonomy based on genome phylogeny resolves widespread incomplete and uneven classifications.</title>
        <authorList>
            <person name="Rinke C."/>
            <person name="Chuvochina M."/>
            <person name="Mussig A.J."/>
            <person name="Chaumeil P.-A."/>
            <person name="Waite D.W."/>
            <person name="Whitman W.B."/>
            <person name="Parks D.H."/>
            <person name="Hugenholtz P."/>
        </authorList>
    </citation>
    <scope>NUCLEOTIDE SEQUENCE [LARGE SCALE GENOMIC DNA]</scope>
</reference>
<dbReference type="PANTHER" id="PTHR33933">
    <property type="entry name" value="NUCLEOTIDYLTRANSFERASE"/>
    <property type="match status" value="1"/>
</dbReference>
<evidence type="ECO:0000259" key="1">
    <source>
        <dbReference type="Pfam" id="PF01909"/>
    </source>
</evidence>
<evidence type="ECO:0000313" key="2">
    <source>
        <dbReference type="EMBL" id="HIH10456.1"/>
    </source>
</evidence>
<comment type="caution">
    <text evidence="2">The sequence shown here is derived from an EMBL/GenBank/DDBJ whole genome shotgun (WGS) entry which is preliminary data.</text>
</comment>
<dbReference type="AlphaFoldDB" id="A0A7J4J5G1"/>
<dbReference type="InterPro" id="IPR036390">
    <property type="entry name" value="WH_DNA-bd_sf"/>
</dbReference>
<dbReference type="Gene3D" id="1.10.10.10">
    <property type="entry name" value="Winged helix-like DNA-binding domain superfamily/Winged helix DNA-binding domain"/>
    <property type="match status" value="1"/>
</dbReference>
<dbReference type="Pfam" id="PF01909">
    <property type="entry name" value="NTP_transf_2"/>
    <property type="match status" value="1"/>
</dbReference>
<dbReference type="InterPro" id="IPR036388">
    <property type="entry name" value="WH-like_DNA-bd_sf"/>
</dbReference>
<dbReference type="SUPFAM" id="SSF81301">
    <property type="entry name" value="Nucleotidyltransferase"/>
    <property type="match status" value="1"/>
</dbReference>
<proteinExistence type="predicted"/>
<organism evidence="2 3">
    <name type="scientific">Candidatus Iainarchaeum sp</name>
    <dbReference type="NCBI Taxonomy" id="3101447"/>
    <lineage>
        <taxon>Archaea</taxon>
        <taxon>Candidatus Iainarchaeota</taxon>
        <taxon>Candidatus Iainarchaeia</taxon>
        <taxon>Candidatus Iainarchaeales</taxon>
        <taxon>Candidatus Iainarchaeaceae</taxon>
        <taxon>Candidatus Iainarchaeum</taxon>
    </lineage>
</organism>
<dbReference type="SUPFAM" id="SSF46785">
    <property type="entry name" value="Winged helix' DNA-binding domain"/>
    <property type="match status" value="1"/>
</dbReference>
<dbReference type="Gene3D" id="3.30.460.10">
    <property type="entry name" value="Beta Polymerase, domain 2"/>
    <property type="match status" value="1"/>
</dbReference>
<name>A0A7J4J5G1_9ARCH</name>
<dbReference type="PANTHER" id="PTHR33933:SF1">
    <property type="entry name" value="PROTEIN ADENYLYLTRANSFERASE MNTA-RELATED"/>
    <property type="match status" value="1"/>
</dbReference>
<evidence type="ECO:0000313" key="3">
    <source>
        <dbReference type="Proteomes" id="UP000565078"/>
    </source>
</evidence>
<dbReference type="Proteomes" id="UP000565078">
    <property type="component" value="Unassembled WGS sequence"/>
</dbReference>
<accession>A0A7J4J5G1</accession>
<dbReference type="GO" id="GO:0016779">
    <property type="term" value="F:nucleotidyltransferase activity"/>
    <property type="evidence" value="ECO:0007669"/>
    <property type="project" value="InterPro"/>
</dbReference>
<gene>
    <name evidence="2" type="ORF">HA254_07370</name>
</gene>
<sequence length="205" mass="23286">MDLLASIVNSAAKARLLPKLLERRGAEFSVSDLGRLAGISKARASNISAQWEECGLVQSRQHGRNKLISLNRNFYMLPELKRICEKSKNPQKQLLKELESMPSLRNRKIRAVAVFGSRARGNFRKSSDFDVLAALDDRNDEVEERIIEGFARATEKTGVRFSAVLLDRDEIKQRIREGDQFIRNILREGKIVRGSEWLEHISAAP</sequence>
<dbReference type="EMBL" id="DUGC01000116">
    <property type="protein sequence ID" value="HIH10456.1"/>
    <property type="molecule type" value="Genomic_DNA"/>
</dbReference>
<feature type="domain" description="Polymerase nucleotidyl transferase" evidence="1">
    <location>
        <begin position="93"/>
        <end position="189"/>
    </location>
</feature>
<dbReference type="InterPro" id="IPR052548">
    <property type="entry name" value="Type_VII_TA_antitoxin"/>
</dbReference>
<dbReference type="InterPro" id="IPR002934">
    <property type="entry name" value="Polymerase_NTP_transf_dom"/>
</dbReference>
<protein>
    <recommendedName>
        <fullName evidence="1">Polymerase nucleotidyl transferase domain-containing protein</fullName>
    </recommendedName>
</protein>